<evidence type="ECO:0000313" key="2">
    <source>
        <dbReference type="EMBL" id="BBX88234.1"/>
    </source>
</evidence>
<feature type="compositionally biased region" description="Low complexity" evidence="1">
    <location>
        <begin position="446"/>
        <end position="467"/>
    </location>
</feature>
<reference evidence="2 3" key="1">
    <citation type="journal article" date="2019" name="Emerg. Microbes Infect.">
        <title>Comprehensive subspecies identification of 175 nontuberculous mycobacteria species based on 7547 genomic profiles.</title>
        <authorList>
            <person name="Matsumoto Y."/>
            <person name="Kinjo T."/>
            <person name="Motooka D."/>
            <person name="Nabeya D."/>
            <person name="Jung N."/>
            <person name="Uechi K."/>
            <person name="Horii T."/>
            <person name="Iida T."/>
            <person name="Fujita J."/>
            <person name="Nakamura S."/>
        </authorList>
    </citation>
    <scope>NUCLEOTIDE SEQUENCE [LARGE SCALE GENOMIC DNA]</scope>
    <source>
        <strain evidence="2 3">JCM 15296</strain>
        <plasmid evidence="2">pJCM15296</plasmid>
    </source>
</reference>
<geneLocation type="plasmid" evidence="2 3">
    <name>pJCM15296</name>
</geneLocation>
<protein>
    <recommendedName>
        <fullName evidence="4">Methyl-accepting chemotaxis protein</fullName>
    </recommendedName>
</protein>
<sequence length="811" mass="81666">MSAVTPAGGGWRSHIITPDIVPPDPAPMEAKAKIYKARGEELQQASRELMSANMQRQYSAKSVGFEAAFQANLEYASMVARAGGWYSALSETYTSVAGVYRDVSAGHDNVMNSADREMESTPPVGHPAIAATHHAWARGLATSGVASAMAKMTRFHSEYGPTVVEFSSKIATAPQAPVMPPASPQKGDGIAVPASTRKVDDLDQGDGPDKSTDPTNTAKDAAAQSGAKSGAHTGLEGGAERSAADNAAAAAAPQTPITPMPGTREPVAPSTSGGLFREAGLGGIPGGGGMPGGGLGSGGGGLGGLGSSNPLSSLTSGLGQPGSAPAGLSSLANSAGVQNAAAQIGQSPAAAIAKSVASGAGGGGAPVAPVSPATTTGVSSAASTMGAAEAVPAAGASSVAPSSGLGAAGAHVPPAAAAASPSGAGVASAAGAAAPAMMVPPPGMGAPAAAAGSGGAPVVPASTSGAAGAAGGPGPGSGVVPGSGSTTMVPTPVATPSVGAGGRSESSELRMARTLAAQLRRDSDAVNYPIIEWAVGVFRSDSSVAPETVVMSNEGFGYIPRGVYLPRGVRLLSSDPLVHSGFENRWTGWSDPARVLAEYAALRQERGGGSLVAAAATNRVEPFRTAGVEYVLCPRDNTPVVLTPPALDAVHVDRFEIAFPDVSARVDRLLADRGRDLIEELVKPLSLEMMTRVSGATMPYPPELRAMWEQITGNGAVSPGDWQAFNDATNRQYFSAAAYRPGFKDVAPEDDPTSREVYEHHWLIARSMELLRSFQYRPVSVADMLYPIAVAFDGDFTQRVGPALRQIEMAA</sequence>
<feature type="compositionally biased region" description="Basic and acidic residues" evidence="1">
    <location>
        <begin position="197"/>
        <end position="212"/>
    </location>
</feature>
<gene>
    <name evidence="2" type="ORF">MAUB_64350</name>
</gene>
<dbReference type="EMBL" id="AP022578">
    <property type="protein sequence ID" value="BBX88234.1"/>
    <property type="molecule type" value="Genomic_DNA"/>
</dbReference>
<evidence type="ECO:0000256" key="1">
    <source>
        <dbReference type="SAM" id="MobiDB-lite"/>
    </source>
</evidence>
<proteinExistence type="predicted"/>
<feature type="region of interest" description="Disordered" evidence="1">
    <location>
        <begin position="398"/>
        <end position="422"/>
    </location>
</feature>
<evidence type="ECO:0000313" key="3">
    <source>
        <dbReference type="Proteomes" id="UP000465609"/>
    </source>
</evidence>
<feature type="compositionally biased region" description="Low complexity" evidence="1">
    <location>
        <begin position="307"/>
        <end position="318"/>
    </location>
</feature>
<feature type="region of interest" description="Disordered" evidence="1">
    <location>
        <begin position="175"/>
        <end position="325"/>
    </location>
</feature>
<evidence type="ECO:0008006" key="4">
    <source>
        <dbReference type="Google" id="ProtNLM"/>
    </source>
</evidence>
<feature type="region of interest" description="Disordered" evidence="1">
    <location>
        <begin position="446"/>
        <end position="506"/>
    </location>
</feature>
<feature type="compositionally biased region" description="Gly residues" evidence="1">
    <location>
        <begin position="280"/>
        <end position="306"/>
    </location>
</feature>
<dbReference type="Proteomes" id="UP000465609">
    <property type="component" value="Plasmid pJCM15296"/>
</dbReference>
<organism evidence="2 3">
    <name type="scientific">Mycolicibacterium aubagnense</name>
    <dbReference type="NCBI Taxonomy" id="319707"/>
    <lineage>
        <taxon>Bacteria</taxon>
        <taxon>Bacillati</taxon>
        <taxon>Actinomycetota</taxon>
        <taxon>Actinomycetes</taxon>
        <taxon>Mycobacteriales</taxon>
        <taxon>Mycobacteriaceae</taxon>
        <taxon>Mycolicibacterium</taxon>
    </lineage>
</organism>
<feature type="compositionally biased region" description="Gly residues" evidence="1">
    <location>
        <begin position="468"/>
        <end position="481"/>
    </location>
</feature>
<keyword evidence="3" id="KW-1185">Reference proteome</keyword>
<accession>A0ABM7IND0</accession>
<keyword evidence="2" id="KW-0614">Plasmid</keyword>
<name>A0ABM7IND0_9MYCO</name>